<sequence length="312" mass="34262">MVAAPDILFLAGPTASGKTALSLHAAGRLDAEIINADSMQVYDRLAILSARPDRAEMAGIAHHLFGEVDPAVRCSVGEWSRRALARLEAVKARGKRAIFVGGTGLYFKALTEGLAPTPEISARVRDAVNALVAARGVEALREEAMRHDPVAASRVEPGDRQRLQRIVEIGRETGQALSALQADTVPLLAQDRWRGVVISPDRETLYQRIETRFDAMMAAGALAEAEAIFRLELDRDLPAMKAVGLPPLLDHLAGELTLAEAVETAKRDSRRYAKRQYTWFANQHPGWARISSLDPDDQRNELNRFIDKEFGL</sequence>
<keyword evidence="6 10" id="KW-0547">Nucleotide-binding</keyword>
<dbReference type="EMBL" id="SRXV01000004">
    <property type="protein sequence ID" value="TGY91818.1"/>
    <property type="molecule type" value="Genomic_DNA"/>
</dbReference>
<comment type="cofactor">
    <cofactor evidence="1 10">
        <name>Mg(2+)</name>
        <dbReference type="ChEBI" id="CHEBI:18420"/>
    </cofactor>
</comment>
<dbReference type="PANTHER" id="PTHR11088:SF60">
    <property type="entry name" value="TRNA DIMETHYLALLYLTRANSFERASE"/>
    <property type="match status" value="1"/>
</dbReference>
<gene>
    <name evidence="10 14" type="primary">miaA</name>
    <name evidence="14" type="ORF">E5162_13140</name>
</gene>
<dbReference type="InterPro" id="IPR027417">
    <property type="entry name" value="P-loop_NTPase"/>
</dbReference>
<organism evidence="14 15">
    <name type="scientific">Marinicauda pacifica</name>
    <dbReference type="NCBI Taxonomy" id="1133559"/>
    <lineage>
        <taxon>Bacteria</taxon>
        <taxon>Pseudomonadati</taxon>
        <taxon>Pseudomonadota</taxon>
        <taxon>Alphaproteobacteria</taxon>
        <taxon>Maricaulales</taxon>
        <taxon>Maricaulaceae</taxon>
        <taxon>Marinicauda</taxon>
    </lineage>
</organism>
<dbReference type="OrthoDB" id="9776390at2"/>
<dbReference type="GO" id="GO:0005524">
    <property type="term" value="F:ATP binding"/>
    <property type="evidence" value="ECO:0007669"/>
    <property type="project" value="UniProtKB-UniRule"/>
</dbReference>
<evidence type="ECO:0000313" key="15">
    <source>
        <dbReference type="Proteomes" id="UP000305451"/>
    </source>
</evidence>
<dbReference type="AlphaFoldDB" id="A0A4S2H8F5"/>
<comment type="function">
    <text evidence="2 10 12">Catalyzes the transfer of a dimethylallyl group onto the adenine at position 37 in tRNAs that read codons beginning with uridine, leading to the formation of N6-(dimethylallyl)adenosine (i(6)A).</text>
</comment>
<dbReference type="NCBIfam" id="TIGR00174">
    <property type="entry name" value="miaA"/>
    <property type="match status" value="1"/>
</dbReference>
<keyword evidence="4 10" id="KW-0808">Transferase</keyword>
<dbReference type="HAMAP" id="MF_00185">
    <property type="entry name" value="IPP_trans"/>
    <property type="match status" value="1"/>
</dbReference>
<dbReference type="SUPFAM" id="SSF52540">
    <property type="entry name" value="P-loop containing nucleoside triphosphate hydrolases"/>
    <property type="match status" value="2"/>
</dbReference>
<evidence type="ECO:0000256" key="9">
    <source>
        <dbReference type="ARBA" id="ARBA00049563"/>
    </source>
</evidence>
<dbReference type="InterPro" id="IPR018022">
    <property type="entry name" value="IPT"/>
</dbReference>
<dbReference type="GO" id="GO:0052381">
    <property type="term" value="F:tRNA dimethylallyltransferase activity"/>
    <property type="evidence" value="ECO:0007669"/>
    <property type="project" value="UniProtKB-UniRule"/>
</dbReference>
<evidence type="ECO:0000256" key="7">
    <source>
        <dbReference type="ARBA" id="ARBA00022840"/>
    </source>
</evidence>
<evidence type="ECO:0000256" key="13">
    <source>
        <dbReference type="RuleBase" id="RU003785"/>
    </source>
</evidence>
<evidence type="ECO:0000256" key="6">
    <source>
        <dbReference type="ARBA" id="ARBA00022741"/>
    </source>
</evidence>
<feature type="site" description="Interaction with substrate tRNA" evidence="10">
    <location>
        <position position="125"/>
    </location>
</feature>
<dbReference type="RefSeq" id="WP_135945740.1">
    <property type="nucleotide sequence ID" value="NZ_BMEI01000004.1"/>
</dbReference>
<comment type="similarity">
    <text evidence="3 10 13">Belongs to the IPP transferase family.</text>
</comment>
<protein>
    <recommendedName>
        <fullName evidence="10">tRNA dimethylallyltransferase</fullName>
        <ecNumber evidence="10">2.5.1.75</ecNumber>
    </recommendedName>
    <alternativeName>
        <fullName evidence="10">Dimethylallyl diphosphate:tRNA dimethylallyltransferase</fullName>
        <shortName evidence="10">DMAPP:tRNA dimethylallyltransferase</shortName>
        <shortName evidence="10">DMATase</shortName>
    </alternativeName>
    <alternativeName>
        <fullName evidence="10">Isopentenyl-diphosphate:tRNA isopentenyltransferase</fullName>
        <shortName evidence="10">IPP transferase</shortName>
        <shortName evidence="10">IPPT</shortName>
        <shortName evidence="10">IPTase</shortName>
    </alternativeName>
</protein>
<proteinExistence type="inferred from homology"/>
<evidence type="ECO:0000313" key="14">
    <source>
        <dbReference type="EMBL" id="TGY91818.1"/>
    </source>
</evidence>
<evidence type="ECO:0000256" key="5">
    <source>
        <dbReference type="ARBA" id="ARBA00022694"/>
    </source>
</evidence>
<dbReference type="Proteomes" id="UP000305451">
    <property type="component" value="Unassembled WGS sequence"/>
</dbReference>
<evidence type="ECO:0000256" key="8">
    <source>
        <dbReference type="ARBA" id="ARBA00022842"/>
    </source>
</evidence>
<dbReference type="Gene3D" id="3.40.50.300">
    <property type="entry name" value="P-loop containing nucleotide triphosphate hydrolases"/>
    <property type="match status" value="1"/>
</dbReference>
<dbReference type="Pfam" id="PF01715">
    <property type="entry name" value="IPPT"/>
    <property type="match status" value="1"/>
</dbReference>
<dbReference type="PANTHER" id="PTHR11088">
    <property type="entry name" value="TRNA DIMETHYLALLYLTRANSFERASE"/>
    <property type="match status" value="1"/>
</dbReference>
<evidence type="ECO:0000256" key="1">
    <source>
        <dbReference type="ARBA" id="ARBA00001946"/>
    </source>
</evidence>
<dbReference type="EC" id="2.5.1.75" evidence="10"/>
<dbReference type="Gene3D" id="1.10.20.140">
    <property type="match status" value="1"/>
</dbReference>
<feature type="site" description="Interaction with substrate tRNA" evidence="10">
    <location>
        <position position="103"/>
    </location>
</feature>
<evidence type="ECO:0000256" key="11">
    <source>
        <dbReference type="RuleBase" id="RU003783"/>
    </source>
</evidence>
<name>A0A4S2H8F5_9PROT</name>
<feature type="binding site" evidence="10">
    <location>
        <begin position="14"/>
        <end position="19"/>
    </location>
    <ligand>
        <name>substrate</name>
    </ligand>
</feature>
<feature type="binding site" evidence="10">
    <location>
        <begin position="12"/>
        <end position="19"/>
    </location>
    <ligand>
        <name>ATP</name>
        <dbReference type="ChEBI" id="CHEBI:30616"/>
    </ligand>
</feature>
<keyword evidence="15" id="KW-1185">Reference proteome</keyword>
<accession>A0A4S2H8F5</accession>
<dbReference type="InterPro" id="IPR039657">
    <property type="entry name" value="Dimethylallyltransferase"/>
</dbReference>
<dbReference type="GO" id="GO:0006400">
    <property type="term" value="P:tRNA modification"/>
    <property type="evidence" value="ECO:0007669"/>
    <property type="project" value="TreeGrafter"/>
</dbReference>
<keyword evidence="5 10" id="KW-0819">tRNA processing</keyword>
<evidence type="ECO:0000256" key="10">
    <source>
        <dbReference type="HAMAP-Rule" id="MF_00185"/>
    </source>
</evidence>
<evidence type="ECO:0000256" key="12">
    <source>
        <dbReference type="RuleBase" id="RU003784"/>
    </source>
</evidence>
<evidence type="ECO:0000256" key="3">
    <source>
        <dbReference type="ARBA" id="ARBA00005842"/>
    </source>
</evidence>
<keyword evidence="7 10" id="KW-0067">ATP-binding</keyword>
<comment type="subunit">
    <text evidence="10">Monomer.</text>
</comment>
<keyword evidence="8 10" id="KW-0460">Magnesium</keyword>
<feature type="region of interest" description="Interaction with substrate tRNA" evidence="10">
    <location>
        <begin position="37"/>
        <end position="40"/>
    </location>
</feature>
<comment type="caution">
    <text evidence="14">The sequence shown here is derived from an EMBL/GenBank/DDBJ whole genome shotgun (WGS) entry which is preliminary data.</text>
</comment>
<reference evidence="14 15" key="1">
    <citation type="journal article" date="2013" name="Int. J. Syst. Evol. Microbiol.">
        <title>Marinicauda pacifica gen. nov., sp. nov., a prosthecate alphaproteobacterium of the family Hyphomonadaceae isolated from deep seawater.</title>
        <authorList>
            <person name="Zhang X.Y."/>
            <person name="Li G.W."/>
            <person name="Wang C.S."/>
            <person name="Zhang Y.J."/>
            <person name="Xu X.W."/>
            <person name="Li H."/>
            <person name="Liu A."/>
            <person name="Liu C."/>
            <person name="Xie B.B."/>
            <person name="Qin Q.L."/>
            <person name="Xu Z."/>
            <person name="Chen X.L."/>
            <person name="Zhou B.C."/>
            <person name="Zhang Y.Z."/>
        </authorList>
    </citation>
    <scope>NUCLEOTIDE SEQUENCE [LARGE SCALE GENOMIC DNA]</scope>
    <source>
        <strain evidence="14 15">P-1 km-3</strain>
    </source>
</reference>
<comment type="caution">
    <text evidence="10">Lacks conserved residue(s) required for the propagation of feature annotation.</text>
</comment>
<comment type="catalytic activity">
    <reaction evidence="9 10 11">
        <text>adenosine(37) in tRNA + dimethylallyl diphosphate = N(6)-dimethylallyladenosine(37) in tRNA + diphosphate</text>
        <dbReference type="Rhea" id="RHEA:26482"/>
        <dbReference type="Rhea" id="RHEA-COMP:10162"/>
        <dbReference type="Rhea" id="RHEA-COMP:10375"/>
        <dbReference type="ChEBI" id="CHEBI:33019"/>
        <dbReference type="ChEBI" id="CHEBI:57623"/>
        <dbReference type="ChEBI" id="CHEBI:74411"/>
        <dbReference type="ChEBI" id="CHEBI:74415"/>
        <dbReference type="EC" id="2.5.1.75"/>
    </reaction>
</comment>
<evidence type="ECO:0000256" key="2">
    <source>
        <dbReference type="ARBA" id="ARBA00003213"/>
    </source>
</evidence>
<evidence type="ECO:0000256" key="4">
    <source>
        <dbReference type="ARBA" id="ARBA00022679"/>
    </source>
</evidence>